<keyword evidence="2" id="KW-1185">Reference proteome</keyword>
<dbReference type="EMBL" id="JAVRIE010000004">
    <property type="protein sequence ID" value="MDT0583008.1"/>
    <property type="molecule type" value="Genomic_DNA"/>
</dbReference>
<dbReference type="RefSeq" id="WP_311362092.1">
    <property type="nucleotide sequence ID" value="NZ_JAVRIE010000004.1"/>
</dbReference>
<name>A0AAW8R0S1_9ALTE</name>
<organism evidence="1 2">
    <name type="scientific">Brumicola blandensis</name>
    <dbReference type="NCBI Taxonomy" id="3075611"/>
    <lineage>
        <taxon>Bacteria</taxon>
        <taxon>Pseudomonadati</taxon>
        <taxon>Pseudomonadota</taxon>
        <taxon>Gammaproteobacteria</taxon>
        <taxon>Alteromonadales</taxon>
        <taxon>Alteromonadaceae</taxon>
        <taxon>Brumicola</taxon>
    </lineage>
</organism>
<dbReference type="AlphaFoldDB" id="A0AAW8R0S1"/>
<proteinExistence type="predicted"/>
<dbReference type="InterPro" id="IPR045584">
    <property type="entry name" value="Pilin-like"/>
</dbReference>
<reference evidence="1 2" key="1">
    <citation type="submission" date="2023-09" db="EMBL/GenBank/DDBJ databases">
        <authorList>
            <person name="Rey-Velasco X."/>
        </authorList>
    </citation>
    <scope>NUCLEOTIDE SEQUENCE [LARGE SCALE GENOMIC DNA]</scope>
    <source>
        <strain evidence="1 2">W409</strain>
    </source>
</reference>
<evidence type="ECO:0000313" key="1">
    <source>
        <dbReference type="EMBL" id="MDT0583008.1"/>
    </source>
</evidence>
<dbReference type="Gene3D" id="3.30.700.10">
    <property type="entry name" value="Glycoprotein, Type 4 Pilin"/>
    <property type="match status" value="1"/>
</dbReference>
<evidence type="ECO:0000313" key="2">
    <source>
        <dbReference type="Proteomes" id="UP001249020"/>
    </source>
</evidence>
<gene>
    <name evidence="1" type="ORF">RM544_10705</name>
</gene>
<protein>
    <submittedName>
        <fullName evidence="1">Uncharacterized protein</fullName>
    </submittedName>
</protein>
<sequence length="138" mass="14992">MIVVAIIGILAAVAVPQYKQYVLRAQLTEMATQIGSFARAFEVAKQVNGDYPDDTHLTLPQVTGLFINASDWASNTLLGGNWNWEGPDGYSYAGIAIDGATASEEDIAQLDAIMDNGDLSSGKFRRTPNGRYTYIIEE</sequence>
<dbReference type="Proteomes" id="UP001249020">
    <property type="component" value="Unassembled WGS sequence"/>
</dbReference>
<accession>A0AAW8R0S1</accession>
<comment type="caution">
    <text evidence="1">The sequence shown here is derived from an EMBL/GenBank/DDBJ whole genome shotgun (WGS) entry which is preliminary data.</text>
</comment>
<dbReference type="SUPFAM" id="SSF54523">
    <property type="entry name" value="Pili subunits"/>
    <property type="match status" value="1"/>
</dbReference>